<evidence type="ECO:0000313" key="2">
    <source>
        <dbReference type="Proteomes" id="UP000749646"/>
    </source>
</evidence>
<sequence>MTEKLIELYTKDGNMDNVEGIQTFLPVSALFGHLLEDNMPDRLDTSDDWLLYRIAQMQSSMN</sequence>
<keyword evidence="2" id="KW-1185">Reference proteome</keyword>
<dbReference type="OrthoDB" id="421075at2759"/>
<evidence type="ECO:0000313" key="1">
    <source>
        <dbReference type="EMBL" id="KAF9933537.1"/>
    </source>
</evidence>
<reference evidence="1" key="1">
    <citation type="journal article" date="2020" name="Fungal Divers.">
        <title>Resolving the Mortierellaceae phylogeny through synthesis of multi-gene phylogenetics and phylogenomics.</title>
        <authorList>
            <person name="Vandepol N."/>
            <person name="Liber J."/>
            <person name="Desiro A."/>
            <person name="Na H."/>
            <person name="Kennedy M."/>
            <person name="Barry K."/>
            <person name="Grigoriev I.V."/>
            <person name="Miller A.N."/>
            <person name="O'Donnell K."/>
            <person name="Stajich J.E."/>
            <person name="Bonito G."/>
        </authorList>
    </citation>
    <scope>NUCLEOTIDE SEQUENCE</scope>
    <source>
        <strain evidence="1">MES-2147</strain>
    </source>
</reference>
<proteinExistence type="predicted"/>
<dbReference type="EMBL" id="JAAAHW010009953">
    <property type="protein sequence ID" value="KAF9933537.1"/>
    <property type="molecule type" value="Genomic_DNA"/>
</dbReference>
<dbReference type="Proteomes" id="UP000749646">
    <property type="component" value="Unassembled WGS sequence"/>
</dbReference>
<dbReference type="AlphaFoldDB" id="A0A9P6INI3"/>
<name>A0A9P6INI3_9FUNG</name>
<organism evidence="1 2">
    <name type="scientific">Modicella reniformis</name>
    <dbReference type="NCBI Taxonomy" id="1440133"/>
    <lineage>
        <taxon>Eukaryota</taxon>
        <taxon>Fungi</taxon>
        <taxon>Fungi incertae sedis</taxon>
        <taxon>Mucoromycota</taxon>
        <taxon>Mortierellomycotina</taxon>
        <taxon>Mortierellomycetes</taxon>
        <taxon>Mortierellales</taxon>
        <taxon>Mortierellaceae</taxon>
        <taxon>Modicella</taxon>
    </lineage>
</organism>
<comment type="caution">
    <text evidence="1">The sequence shown here is derived from an EMBL/GenBank/DDBJ whole genome shotgun (WGS) entry which is preliminary data.</text>
</comment>
<feature type="non-terminal residue" evidence="1">
    <location>
        <position position="62"/>
    </location>
</feature>
<protein>
    <submittedName>
        <fullName evidence="1">Uncharacterized protein</fullName>
    </submittedName>
</protein>
<accession>A0A9P6INI3</accession>
<gene>
    <name evidence="1" type="ORF">BGZ65_004067</name>
</gene>